<organism evidence="4 5">
    <name type="scientific">Nonomuraea soli</name>
    <dbReference type="NCBI Taxonomy" id="1032476"/>
    <lineage>
        <taxon>Bacteria</taxon>
        <taxon>Bacillati</taxon>
        <taxon>Actinomycetota</taxon>
        <taxon>Actinomycetes</taxon>
        <taxon>Streptosporangiales</taxon>
        <taxon>Streptosporangiaceae</taxon>
        <taxon>Nonomuraea</taxon>
    </lineage>
</organism>
<sequence length="338" mass="36711">MSFGIAEFGYAFGETQEVASVAADYVPDPARIMRWGYTSFHRAPKDVHAVQLAAQAAEDALKRAGMTADELGMVVYAYSDQPEYPHWDSSAALARELRTPPIQTLLLSEGCASGVTGLGLIAGQLAVQPELDNILFVAVHRTSEFHRNRMTVNDSVHSDAAVAVILKRGHEGNRWLATSQITDPDLCDFFRSEYGGSVAPLPPAGWDSRTAPNGMLRVQNHFGRNPKRLVAFVGVLEERVVQVVDDACRRAGVKRADLARVIYINDNQSSMQAMANALQIPVERTNAALSALHGHMGVADQLISLGEHLERGEVGKGDLVALCGIASGMRWHCSLVRI</sequence>
<dbReference type="GO" id="GO:0044550">
    <property type="term" value="P:secondary metabolite biosynthetic process"/>
    <property type="evidence" value="ECO:0007669"/>
    <property type="project" value="TreeGrafter"/>
</dbReference>
<name>A0A7W0CFN5_9ACTN</name>
<evidence type="ECO:0000256" key="2">
    <source>
        <dbReference type="ARBA" id="ARBA00023315"/>
    </source>
</evidence>
<feature type="domain" description="Beta-ketoacyl-[acyl-carrier-protein] synthase III C-terminal" evidence="3">
    <location>
        <begin position="248"/>
        <end position="338"/>
    </location>
</feature>
<proteinExistence type="predicted"/>
<dbReference type="PANTHER" id="PTHR34069:SF2">
    <property type="entry name" value="BETA-KETOACYL-[ACYL-CARRIER-PROTEIN] SYNTHASE III"/>
    <property type="match status" value="1"/>
</dbReference>
<dbReference type="GO" id="GO:0033818">
    <property type="term" value="F:beta-ketoacyl-acyl-carrier-protein synthase III activity"/>
    <property type="evidence" value="ECO:0007669"/>
    <property type="project" value="UniProtKB-EC"/>
</dbReference>
<dbReference type="InterPro" id="IPR016039">
    <property type="entry name" value="Thiolase-like"/>
</dbReference>
<dbReference type="InterPro" id="IPR013747">
    <property type="entry name" value="ACP_syn_III_C"/>
</dbReference>
<accession>A0A7W0CFN5</accession>
<keyword evidence="5" id="KW-1185">Reference proteome</keyword>
<evidence type="ECO:0000313" key="5">
    <source>
        <dbReference type="Proteomes" id="UP000530928"/>
    </source>
</evidence>
<keyword evidence="2 4" id="KW-0012">Acyltransferase</keyword>
<dbReference type="EC" id="2.3.1.180" evidence="4"/>
<evidence type="ECO:0000256" key="1">
    <source>
        <dbReference type="ARBA" id="ARBA00022679"/>
    </source>
</evidence>
<evidence type="ECO:0000313" key="4">
    <source>
        <dbReference type="EMBL" id="MBA2890251.1"/>
    </source>
</evidence>
<reference evidence="4 5" key="1">
    <citation type="submission" date="2020-07" db="EMBL/GenBank/DDBJ databases">
        <title>Genomic Encyclopedia of Type Strains, Phase IV (KMG-IV): sequencing the most valuable type-strain genomes for metagenomic binning, comparative biology and taxonomic classification.</title>
        <authorList>
            <person name="Goeker M."/>
        </authorList>
    </citation>
    <scope>NUCLEOTIDE SEQUENCE [LARGE SCALE GENOMIC DNA]</scope>
    <source>
        <strain evidence="4 5">DSM 45533</strain>
    </source>
</reference>
<gene>
    <name evidence="4" type="ORF">HNR30_001592</name>
</gene>
<dbReference type="RefSeq" id="WP_181609093.1">
    <property type="nucleotide sequence ID" value="NZ_BAABAM010000006.1"/>
</dbReference>
<comment type="caution">
    <text evidence="4">The sequence shown here is derived from an EMBL/GenBank/DDBJ whole genome shotgun (WGS) entry which is preliminary data.</text>
</comment>
<evidence type="ECO:0000259" key="3">
    <source>
        <dbReference type="Pfam" id="PF08541"/>
    </source>
</evidence>
<dbReference type="AlphaFoldDB" id="A0A7W0CFN5"/>
<dbReference type="Pfam" id="PF08541">
    <property type="entry name" value="ACP_syn_III_C"/>
    <property type="match status" value="1"/>
</dbReference>
<dbReference type="EMBL" id="JACDUR010000002">
    <property type="protein sequence ID" value="MBA2890251.1"/>
    <property type="molecule type" value="Genomic_DNA"/>
</dbReference>
<dbReference type="Proteomes" id="UP000530928">
    <property type="component" value="Unassembled WGS sequence"/>
</dbReference>
<dbReference type="PANTHER" id="PTHR34069">
    <property type="entry name" value="3-OXOACYL-[ACYL-CARRIER-PROTEIN] SYNTHASE 3"/>
    <property type="match status" value="1"/>
</dbReference>
<protein>
    <submittedName>
        <fullName evidence="4">3-oxoacyl-[acyl-carrier-protein] synthase-3</fullName>
        <ecNumber evidence="4">2.3.1.180</ecNumber>
    </submittedName>
</protein>
<keyword evidence="1 4" id="KW-0808">Transferase</keyword>
<dbReference type="Gene3D" id="3.40.47.10">
    <property type="match status" value="2"/>
</dbReference>
<dbReference type="SUPFAM" id="SSF53901">
    <property type="entry name" value="Thiolase-like"/>
    <property type="match status" value="1"/>
</dbReference>